<name>A0A0C3ATM7_SERVB</name>
<dbReference type="AlphaFoldDB" id="A0A0C3ATM7"/>
<reference evidence="1 2" key="1">
    <citation type="submission" date="2014-04" db="EMBL/GenBank/DDBJ databases">
        <authorList>
            <consortium name="DOE Joint Genome Institute"/>
            <person name="Kuo A."/>
            <person name="Zuccaro A."/>
            <person name="Kohler A."/>
            <person name="Nagy L.G."/>
            <person name="Floudas D."/>
            <person name="Copeland A."/>
            <person name="Barry K.W."/>
            <person name="Cichocki N."/>
            <person name="Veneault-Fourrey C."/>
            <person name="LaButti K."/>
            <person name="Lindquist E.A."/>
            <person name="Lipzen A."/>
            <person name="Lundell T."/>
            <person name="Morin E."/>
            <person name="Murat C."/>
            <person name="Sun H."/>
            <person name="Tunlid A."/>
            <person name="Henrissat B."/>
            <person name="Grigoriev I.V."/>
            <person name="Hibbett D.S."/>
            <person name="Martin F."/>
            <person name="Nordberg H.P."/>
            <person name="Cantor M.N."/>
            <person name="Hua S.X."/>
        </authorList>
    </citation>
    <scope>NUCLEOTIDE SEQUENCE [LARGE SCALE GENOMIC DNA]</scope>
    <source>
        <strain evidence="1 2">MAFF 305830</strain>
    </source>
</reference>
<evidence type="ECO:0000313" key="2">
    <source>
        <dbReference type="Proteomes" id="UP000054097"/>
    </source>
</evidence>
<reference evidence="2" key="2">
    <citation type="submission" date="2015-01" db="EMBL/GenBank/DDBJ databases">
        <title>Evolutionary Origins and Diversification of the Mycorrhizal Mutualists.</title>
        <authorList>
            <consortium name="DOE Joint Genome Institute"/>
            <consortium name="Mycorrhizal Genomics Consortium"/>
            <person name="Kohler A."/>
            <person name="Kuo A."/>
            <person name="Nagy L.G."/>
            <person name="Floudas D."/>
            <person name="Copeland A."/>
            <person name="Barry K.W."/>
            <person name="Cichocki N."/>
            <person name="Veneault-Fourrey C."/>
            <person name="LaButti K."/>
            <person name="Lindquist E.A."/>
            <person name="Lipzen A."/>
            <person name="Lundell T."/>
            <person name="Morin E."/>
            <person name="Murat C."/>
            <person name="Riley R."/>
            <person name="Ohm R."/>
            <person name="Sun H."/>
            <person name="Tunlid A."/>
            <person name="Henrissat B."/>
            <person name="Grigoriev I.V."/>
            <person name="Hibbett D.S."/>
            <person name="Martin F."/>
        </authorList>
    </citation>
    <scope>NUCLEOTIDE SEQUENCE [LARGE SCALE GENOMIC DNA]</scope>
    <source>
        <strain evidence="2">MAFF 305830</strain>
    </source>
</reference>
<protein>
    <recommendedName>
        <fullName evidence="3">cAMP-independent regulatory protein pac2</fullName>
    </recommendedName>
</protein>
<dbReference type="PANTHER" id="PTHR28027">
    <property type="entry name" value="TRANSCRIPTIONAL REGULATOR MIT1"/>
    <property type="match status" value="1"/>
</dbReference>
<dbReference type="EMBL" id="KN824352">
    <property type="protein sequence ID" value="KIM22611.1"/>
    <property type="molecule type" value="Genomic_DNA"/>
</dbReference>
<dbReference type="Proteomes" id="UP000054097">
    <property type="component" value="Unassembled WGS sequence"/>
</dbReference>
<sequence>MPQVPTARGIKIRSASDAHLLFYAVHLGRLPIIQRRLDATERMEVTSGAVFVWEERSASTVATASGVISGIERWTDGLKWGPSRVRDDFLFYQEKDPDLTVSPPPLNNHHLYRTKRAGQPEPLIKQTYSVHYYPQILEGKPPTEPARKWHLTAYRSSDAVDRLADVTSVPELQNINPPEGLFRKARIGKKR</sequence>
<dbReference type="OrthoDB" id="5572844at2759"/>
<dbReference type="HOGENOM" id="CLU_028895_2_2_1"/>
<keyword evidence="2" id="KW-1185">Reference proteome</keyword>
<organism evidence="1 2">
    <name type="scientific">Serendipita vermifera MAFF 305830</name>
    <dbReference type="NCBI Taxonomy" id="933852"/>
    <lineage>
        <taxon>Eukaryota</taxon>
        <taxon>Fungi</taxon>
        <taxon>Dikarya</taxon>
        <taxon>Basidiomycota</taxon>
        <taxon>Agaricomycotina</taxon>
        <taxon>Agaricomycetes</taxon>
        <taxon>Sebacinales</taxon>
        <taxon>Serendipitaceae</taxon>
        <taxon>Serendipita</taxon>
    </lineage>
</organism>
<accession>A0A0C3ATM7</accession>
<evidence type="ECO:0000313" key="1">
    <source>
        <dbReference type="EMBL" id="KIM22611.1"/>
    </source>
</evidence>
<evidence type="ECO:0008006" key="3">
    <source>
        <dbReference type="Google" id="ProtNLM"/>
    </source>
</evidence>
<dbReference type="GO" id="GO:0003677">
    <property type="term" value="F:DNA binding"/>
    <property type="evidence" value="ECO:0007669"/>
    <property type="project" value="TreeGrafter"/>
</dbReference>
<dbReference type="InterPro" id="IPR018608">
    <property type="entry name" value="Gti1/Pac2"/>
</dbReference>
<gene>
    <name evidence="1" type="ORF">M408DRAFT_78848</name>
</gene>
<dbReference type="PANTHER" id="PTHR28027:SF2">
    <property type="entry name" value="TRANSCRIPTIONAL REGULATOR MIT1"/>
    <property type="match status" value="1"/>
</dbReference>
<feature type="non-terminal residue" evidence="1">
    <location>
        <position position="191"/>
    </location>
</feature>
<proteinExistence type="predicted"/>
<dbReference type="Pfam" id="PF09729">
    <property type="entry name" value="Gti1_Pac2"/>
    <property type="match status" value="1"/>
</dbReference>